<sequence>EIDIYPEYTGTITNEILSDLDLVTEKDIRGALDSRGLGMSGPIGFNNTYAIGILQEASDKLGINNISDLRKYPKLTLGFGNEFLERSDGWVGLRKHYSLPQTQVIGLDHDLAYQGLVSGSIDAMDVYTTDAAIRLYGIRVLEDDLQHFPAYNAVFIYRDQWRIKNNNLFDFLRSLEGLIDEASMVAMNAYVKVDRLDEATVAAQFVSDQLDVAVAVDKKSWVARLLFNTYEHLKLVGISLGAALLVALPLGVIAARFQKVGQLILAVVGLIQTIPSLALFVFMIPLVGIGGPPAILALFLYSLLPIVRNTHAGLSGIPPDILESATAIGLPSRARLRLVELPMAGSMILAGIKTSAVINVGTATLGALIGAGGYGQPILSGIRLDDVSLILSGAVPAAVLALLVQGFFELMERFVVPKGLRL</sequence>
<reference evidence="10" key="1">
    <citation type="submission" date="2018-05" db="EMBL/GenBank/DDBJ databases">
        <authorList>
            <person name="Lanie J.A."/>
            <person name="Ng W.-L."/>
            <person name="Kazmierczak K.M."/>
            <person name="Andrzejewski T.M."/>
            <person name="Davidsen T.M."/>
            <person name="Wayne K.J."/>
            <person name="Tettelin H."/>
            <person name="Glass J.I."/>
            <person name="Rusch D."/>
            <person name="Podicherti R."/>
            <person name="Tsui H.-C.T."/>
            <person name="Winkler M.E."/>
        </authorList>
    </citation>
    <scope>NUCLEOTIDE SEQUENCE</scope>
</reference>
<dbReference type="InterPro" id="IPR000515">
    <property type="entry name" value="MetI-like"/>
</dbReference>
<protein>
    <recommendedName>
        <fullName evidence="9">ABC transmembrane type-1 domain-containing protein</fullName>
    </recommendedName>
</protein>
<organism evidence="10">
    <name type="scientific">marine metagenome</name>
    <dbReference type="NCBI Taxonomy" id="408172"/>
    <lineage>
        <taxon>unclassified sequences</taxon>
        <taxon>metagenomes</taxon>
        <taxon>ecological metagenomes</taxon>
    </lineage>
</organism>
<feature type="non-terminal residue" evidence="10">
    <location>
        <position position="1"/>
    </location>
</feature>
<evidence type="ECO:0000313" key="10">
    <source>
        <dbReference type="EMBL" id="SVB20335.1"/>
    </source>
</evidence>
<feature type="transmembrane region" description="Helical" evidence="8">
    <location>
        <begin position="356"/>
        <end position="375"/>
    </location>
</feature>
<evidence type="ECO:0000259" key="9">
    <source>
        <dbReference type="PROSITE" id="PS50928"/>
    </source>
</evidence>
<evidence type="ECO:0000256" key="2">
    <source>
        <dbReference type="ARBA" id="ARBA00022448"/>
    </source>
</evidence>
<comment type="similarity">
    <text evidence="6">In the C-terminal section; belongs to the OsmX family.</text>
</comment>
<dbReference type="Pfam" id="PF00528">
    <property type="entry name" value="BPD_transp_1"/>
    <property type="match status" value="1"/>
</dbReference>
<dbReference type="PROSITE" id="PS50928">
    <property type="entry name" value="ABC_TM1"/>
    <property type="match status" value="1"/>
</dbReference>
<evidence type="ECO:0000256" key="7">
    <source>
        <dbReference type="ARBA" id="ARBA00035652"/>
    </source>
</evidence>
<feature type="transmembrane region" description="Helical" evidence="8">
    <location>
        <begin position="387"/>
        <end position="408"/>
    </location>
</feature>
<name>A0A382C2N0_9ZZZZ</name>
<comment type="subcellular location">
    <subcellularLocation>
        <location evidence="1">Membrane</location>
        <topology evidence="1">Multi-pass membrane protein</topology>
    </subcellularLocation>
</comment>
<evidence type="ECO:0000256" key="3">
    <source>
        <dbReference type="ARBA" id="ARBA00022692"/>
    </source>
</evidence>
<dbReference type="GO" id="GO:0031460">
    <property type="term" value="P:glycine betaine transport"/>
    <property type="evidence" value="ECO:0007669"/>
    <property type="project" value="TreeGrafter"/>
</dbReference>
<dbReference type="InterPro" id="IPR035906">
    <property type="entry name" value="MetI-like_sf"/>
</dbReference>
<dbReference type="Gene3D" id="3.40.190.10">
    <property type="entry name" value="Periplasmic binding protein-like II"/>
    <property type="match status" value="1"/>
</dbReference>
<feature type="domain" description="ABC transmembrane type-1" evidence="9">
    <location>
        <begin position="229"/>
        <end position="412"/>
    </location>
</feature>
<evidence type="ECO:0000256" key="6">
    <source>
        <dbReference type="ARBA" id="ARBA00035642"/>
    </source>
</evidence>
<dbReference type="EMBL" id="UINC01032526">
    <property type="protein sequence ID" value="SVB20335.1"/>
    <property type="molecule type" value="Genomic_DNA"/>
</dbReference>
<proteinExistence type="inferred from homology"/>
<dbReference type="PANTHER" id="PTHR30177:SF4">
    <property type="entry name" value="OSMOPROTECTANT IMPORT PERMEASE PROTEIN OSMW"/>
    <property type="match status" value="1"/>
</dbReference>
<dbReference type="PANTHER" id="PTHR30177">
    <property type="entry name" value="GLYCINE BETAINE/L-PROLINE TRANSPORT SYSTEM PERMEASE PROTEIN PROW"/>
    <property type="match status" value="1"/>
</dbReference>
<dbReference type="SUPFAM" id="SSF53850">
    <property type="entry name" value="Periplasmic binding protein-like II"/>
    <property type="match status" value="1"/>
</dbReference>
<keyword evidence="4 8" id="KW-1133">Transmembrane helix</keyword>
<keyword evidence="2" id="KW-0813">Transport</keyword>
<dbReference type="GO" id="GO:0022857">
    <property type="term" value="F:transmembrane transporter activity"/>
    <property type="evidence" value="ECO:0007669"/>
    <property type="project" value="InterPro"/>
</dbReference>
<dbReference type="AlphaFoldDB" id="A0A382C2N0"/>
<feature type="transmembrane region" description="Helical" evidence="8">
    <location>
        <begin position="235"/>
        <end position="256"/>
    </location>
</feature>
<keyword evidence="3 8" id="KW-0812">Transmembrane</keyword>
<dbReference type="Pfam" id="PF04069">
    <property type="entry name" value="OpuAC"/>
    <property type="match status" value="1"/>
</dbReference>
<dbReference type="SUPFAM" id="SSF161098">
    <property type="entry name" value="MetI-like"/>
    <property type="match status" value="1"/>
</dbReference>
<dbReference type="CDD" id="cd06261">
    <property type="entry name" value="TM_PBP2"/>
    <property type="match status" value="1"/>
</dbReference>
<keyword evidence="5 8" id="KW-0472">Membrane</keyword>
<comment type="similarity">
    <text evidence="7">In the N-terminal section; belongs to the binding-protein-dependent transport system permease family.</text>
</comment>
<feature type="transmembrane region" description="Helical" evidence="8">
    <location>
        <begin position="290"/>
        <end position="307"/>
    </location>
</feature>
<dbReference type="InterPro" id="IPR051204">
    <property type="entry name" value="ABC_transp_perm/SBD"/>
</dbReference>
<dbReference type="FunFam" id="1.10.3720.10:FF:000001">
    <property type="entry name" value="Glycine betaine ABC transporter, permease"/>
    <property type="match status" value="1"/>
</dbReference>
<evidence type="ECO:0000256" key="8">
    <source>
        <dbReference type="SAM" id="Phobius"/>
    </source>
</evidence>
<dbReference type="Gene3D" id="1.10.3720.10">
    <property type="entry name" value="MetI-like"/>
    <property type="match status" value="1"/>
</dbReference>
<evidence type="ECO:0000256" key="4">
    <source>
        <dbReference type="ARBA" id="ARBA00022989"/>
    </source>
</evidence>
<feature type="transmembrane region" description="Helical" evidence="8">
    <location>
        <begin position="263"/>
        <end position="284"/>
    </location>
</feature>
<gene>
    <name evidence="10" type="ORF">METZ01_LOCUS173189</name>
</gene>
<dbReference type="GO" id="GO:0043190">
    <property type="term" value="C:ATP-binding cassette (ABC) transporter complex"/>
    <property type="evidence" value="ECO:0007669"/>
    <property type="project" value="InterPro"/>
</dbReference>
<dbReference type="InterPro" id="IPR007210">
    <property type="entry name" value="ABC_Gly_betaine_transp_sub-bd"/>
</dbReference>
<accession>A0A382C2N0</accession>
<evidence type="ECO:0000256" key="5">
    <source>
        <dbReference type="ARBA" id="ARBA00023136"/>
    </source>
</evidence>
<evidence type="ECO:0000256" key="1">
    <source>
        <dbReference type="ARBA" id="ARBA00004141"/>
    </source>
</evidence>
<dbReference type="Gene3D" id="3.40.190.120">
    <property type="entry name" value="Osmoprotection protein (prox), domain 2"/>
    <property type="match status" value="1"/>
</dbReference>